<protein>
    <submittedName>
        <fullName evidence="1">Uncharacterized protein</fullName>
    </submittedName>
</protein>
<dbReference type="AlphaFoldDB" id="A0A444ZNB3"/>
<gene>
    <name evidence="1" type="ORF">Ahy_B04g072561</name>
</gene>
<organism evidence="1 2">
    <name type="scientific">Arachis hypogaea</name>
    <name type="common">Peanut</name>
    <dbReference type="NCBI Taxonomy" id="3818"/>
    <lineage>
        <taxon>Eukaryota</taxon>
        <taxon>Viridiplantae</taxon>
        <taxon>Streptophyta</taxon>
        <taxon>Embryophyta</taxon>
        <taxon>Tracheophyta</taxon>
        <taxon>Spermatophyta</taxon>
        <taxon>Magnoliopsida</taxon>
        <taxon>eudicotyledons</taxon>
        <taxon>Gunneridae</taxon>
        <taxon>Pentapetalae</taxon>
        <taxon>rosids</taxon>
        <taxon>fabids</taxon>
        <taxon>Fabales</taxon>
        <taxon>Fabaceae</taxon>
        <taxon>Papilionoideae</taxon>
        <taxon>50 kb inversion clade</taxon>
        <taxon>dalbergioids sensu lato</taxon>
        <taxon>Dalbergieae</taxon>
        <taxon>Pterocarpus clade</taxon>
        <taxon>Arachis</taxon>
    </lineage>
</organism>
<evidence type="ECO:0000313" key="1">
    <source>
        <dbReference type="EMBL" id="RYR15663.1"/>
    </source>
</evidence>
<dbReference type="STRING" id="3818.A0A444ZNB3"/>
<keyword evidence="2" id="KW-1185">Reference proteome</keyword>
<dbReference type="EMBL" id="SDMP01000014">
    <property type="protein sequence ID" value="RYR15663.1"/>
    <property type="molecule type" value="Genomic_DNA"/>
</dbReference>
<proteinExistence type="predicted"/>
<name>A0A444ZNB3_ARAHY</name>
<comment type="caution">
    <text evidence="1">The sequence shown here is derived from an EMBL/GenBank/DDBJ whole genome shotgun (WGS) entry which is preliminary data.</text>
</comment>
<dbReference type="Proteomes" id="UP000289738">
    <property type="component" value="Chromosome B04"/>
</dbReference>
<evidence type="ECO:0000313" key="2">
    <source>
        <dbReference type="Proteomes" id="UP000289738"/>
    </source>
</evidence>
<sequence length="103" mass="11253">MGDEATIKEIISEVNTNNVLKFLMESNSVNALHGQDCAVSLLFAWLPVLGGTSGVLQGVHTFLLNGPTSLILAFIRSLLQKAHFKIEGDITTLQEAHFKFIDL</sequence>
<reference evidence="1 2" key="1">
    <citation type="submission" date="2019-01" db="EMBL/GenBank/DDBJ databases">
        <title>Sequencing of cultivated peanut Arachis hypogaea provides insights into genome evolution and oil improvement.</title>
        <authorList>
            <person name="Chen X."/>
        </authorList>
    </citation>
    <scope>NUCLEOTIDE SEQUENCE [LARGE SCALE GENOMIC DNA]</scope>
    <source>
        <strain evidence="2">cv. Fuhuasheng</strain>
        <tissue evidence="1">Leaves</tissue>
    </source>
</reference>
<accession>A0A444ZNB3</accession>